<evidence type="ECO:0000256" key="1">
    <source>
        <dbReference type="ARBA" id="ARBA00004442"/>
    </source>
</evidence>
<reference evidence="8" key="1">
    <citation type="submission" date="2022-10" db="EMBL/GenBank/DDBJ databases">
        <title>Gaoshiqiia sediminis gen. nov., sp. nov., isolated from coastal sediment.</title>
        <authorList>
            <person name="Yu W.X."/>
            <person name="Mu D.S."/>
            <person name="Du J.Z."/>
            <person name="Liang Y.Q."/>
        </authorList>
    </citation>
    <scope>NUCLEOTIDE SEQUENCE</scope>
    <source>
        <strain evidence="8">A06</strain>
    </source>
</reference>
<dbReference type="InterPro" id="IPR011990">
    <property type="entry name" value="TPR-like_helical_dom_sf"/>
</dbReference>
<dbReference type="Gene3D" id="1.25.40.390">
    <property type="match status" value="1"/>
</dbReference>
<dbReference type="GO" id="GO:0009279">
    <property type="term" value="C:cell outer membrane"/>
    <property type="evidence" value="ECO:0007669"/>
    <property type="project" value="UniProtKB-SubCell"/>
</dbReference>
<feature type="domain" description="SusD-like N-terminal" evidence="7">
    <location>
        <begin position="54"/>
        <end position="237"/>
    </location>
</feature>
<evidence type="ECO:0000259" key="6">
    <source>
        <dbReference type="Pfam" id="PF07980"/>
    </source>
</evidence>
<feature type="domain" description="RagB/SusD" evidence="6">
    <location>
        <begin position="300"/>
        <end position="613"/>
    </location>
</feature>
<keyword evidence="3" id="KW-0732">Signal</keyword>
<dbReference type="SUPFAM" id="SSF48452">
    <property type="entry name" value="TPR-like"/>
    <property type="match status" value="1"/>
</dbReference>
<evidence type="ECO:0000256" key="5">
    <source>
        <dbReference type="ARBA" id="ARBA00023237"/>
    </source>
</evidence>
<protein>
    <submittedName>
        <fullName evidence="8">RagB/SusD family nutrient uptake outer membrane protein</fullName>
    </submittedName>
</protein>
<evidence type="ECO:0000313" key="9">
    <source>
        <dbReference type="Proteomes" id="UP001163821"/>
    </source>
</evidence>
<dbReference type="Proteomes" id="UP001163821">
    <property type="component" value="Unassembled WGS sequence"/>
</dbReference>
<keyword evidence="5" id="KW-0998">Cell outer membrane</keyword>
<keyword evidence="9" id="KW-1185">Reference proteome</keyword>
<proteinExistence type="inferred from homology"/>
<evidence type="ECO:0000256" key="2">
    <source>
        <dbReference type="ARBA" id="ARBA00006275"/>
    </source>
</evidence>
<dbReference type="Pfam" id="PF07980">
    <property type="entry name" value="SusD_RagB"/>
    <property type="match status" value="1"/>
</dbReference>
<evidence type="ECO:0000256" key="4">
    <source>
        <dbReference type="ARBA" id="ARBA00023136"/>
    </source>
</evidence>
<evidence type="ECO:0000259" key="7">
    <source>
        <dbReference type="Pfam" id="PF14322"/>
    </source>
</evidence>
<dbReference type="RefSeq" id="WP_282593142.1">
    <property type="nucleotide sequence ID" value="NZ_JAPAAF010000041.1"/>
</dbReference>
<dbReference type="InterPro" id="IPR012944">
    <property type="entry name" value="SusD_RagB_dom"/>
</dbReference>
<name>A0AA42CB64_9BACT</name>
<sequence>MINIEAMNINFNNIKKIFAISTAVLLGSCSESFLEPQPLSFYAPENVLVDENGLQAVLDNALIKLRDEYCTDQAPFMVNMKYSDLAVDGSTDKATPWQDLNKQMTPDGQNNHFAYTRIGWYWDESYRIIKDCNTVITRIDQAEFSSEASKKALLGSAYFLRAYRYYTKTLQYGDVPLVLEELSSPKLDFYSTTKESIWLKMIKDLEFAAQNVPEANLVNRGQVTKAACKHLLAKYYLLEGRFDDAIKITSEIIDGGIHNLNTQRFGIDKNVAEKDVVWDMFRIENKSIAGNTEGLLMAIDRYGIEGNSAGTRSMYNIAPYYGLTGVIKTPNGANGMSDKAGLEIGLVEKYGRGIARIRPTYYAQKGVWRMNGAEDNTDYRHRKDNGNWMTMENLVYNNSALKTSNNPWYGKNLQLHSDNGTLLCLDTIRCWFEWPHYKAWVQDPDQVQPKGGPGDWYIFRLAETYLLRAEAYVWKGEWQKAANDINEIRQRANAQTMYTASDIQTQKIGAVLDERARELYYEELRKVELTRMAMIYAKTGIQCYNGKIYTMDRISEDNFWYDRVVEVSDFYNKGVKTPYGNFFTCSPFHIFWPIPSSAINSNTSGIINQNKGYVGVERNVPPLVYSEE</sequence>
<gene>
    <name evidence="8" type="ORF">N2K84_17560</name>
</gene>
<dbReference type="AlphaFoldDB" id="A0AA42CB64"/>
<comment type="similarity">
    <text evidence="2">Belongs to the SusD family.</text>
</comment>
<dbReference type="EMBL" id="JAPAAF010000041">
    <property type="protein sequence ID" value="MCW0484550.1"/>
    <property type="molecule type" value="Genomic_DNA"/>
</dbReference>
<evidence type="ECO:0000256" key="3">
    <source>
        <dbReference type="ARBA" id="ARBA00022729"/>
    </source>
</evidence>
<comment type="subcellular location">
    <subcellularLocation>
        <location evidence="1">Cell outer membrane</location>
    </subcellularLocation>
</comment>
<keyword evidence="4" id="KW-0472">Membrane</keyword>
<organism evidence="8 9">
    <name type="scientific">Gaoshiqia sediminis</name>
    <dbReference type="NCBI Taxonomy" id="2986998"/>
    <lineage>
        <taxon>Bacteria</taxon>
        <taxon>Pseudomonadati</taxon>
        <taxon>Bacteroidota</taxon>
        <taxon>Bacteroidia</taxon>
        <taxon>Marinilabiliales</taxon>
        <taxon>Prolixibacteraceae</taxon>
        <taxon>Gaoshiqia</taxon>
    </lineage>
</organism>
<accession>A0AA42CB64</accession>
<dbReference type="Pfam" id="PF14322">
    <property type="entry name" value="SusD-like_3"/>
    <property type="match status" value="1"/>
</dbReference>
<evidence type="ECO:0000313" key="8">
    <source>
        <dbReference type="EMBL" id="MCW0484550.1"/>
    </source>
</evidence>
<dbReference type="InterPro" id="IPR033985">
    <property type="entry name" value="SusD-like_N"/>
</dbReference>
<comment type="caution">
    <text evidence="8">The sequence shown here is derived from an EMBL/GenBank/DDBJ whole genome shotgun (WGS) entry which is preliminary data.</text>
</comment>